<dbReference type="Proteomes" id="UP000005238">
    <property type="component" value="Unassembled WGS sequence"/>
</dbReference>
<dbReference type="AlphaFoldDB" id="H3GVZ8"/>
<evidence type="ECO:0000313" key="3">
    <source>
        <dbReference type="Proteomes" id="UP000005238"/>
    </source>
</evidence>
<keyword evidence="3" id="KW-1185">Reference proteome</keyword>
<reference evidence="2" key="2">
    <citation type="submission" date="2015-06" db="UniProtKB">
        <authorList>
            <consortium name="EnsemblProtists"/>
        </authorList>
    </citation>
    <scope>IDENTIFICATION</scope>
    <source>
        <strain evidence="2">Pr102</strain>
    </source>
</reference>
<dbReference type="InterPro" id="IPR032048">
    <property type="entry name" value="TGase_elicitor"/>
</dbReference>
<proteinExistence type="predicted"/>
<accession>H3GVZ8</accession>
<organism evidence="2 3">
    <name type="scientific">Phytophthora ramorum</name>
    <name type="common">Sudden oak death agent</name>
    <dbReference type="NCBI Taxonomy" id="164328"/>
    <lineage>
        <taxon>Eukaryota</taxon>
        <taxon>Sar</taxon>
        <taxon>Stramenopiles</taxon>
        <taxon>Oomycota</taxon>
        <taxon>Peronosporomycetes</taxon>
        <taxon>Peronosporales</taxon>
        <taxon>Peronosporaceae</taxon>
        <taxon>Phytophthora</taxon>
    </lineage>
</organism>
<dbReference type="STRING" id="164328.H3GVZ8"/>
<dbReference type="GO" id="GO:0016755">
    <property type="term" value="F:aminoacyltransferase activity"/>
    <property type="evidence" value="ECO:0007669"/>
    <property type="project" value="InterPro"/>
</dbReference>
<dbReference type="HOGENOM" id="CLU_1237176_0_0_1"/>
<dbReference type="Pfam" id="PF16683">
    <property type="entry name" value="TGase_elicitor"/>
    <property type="match status" value="2"/>
</dbReference>
<reference evidence="3" key="1">
    <citation type="journal article" date="2006" name="Science">
        <title>Phytophthora genome sequences uncover evolutionary origins and mechanisms of pathogenesis.</title>
        <authorList>
            <person name="Tyler B.M."/>
            <person name="Tripathy S."/>
            <person name="Zhang X."/>
            <person name="Dehal P."/>
            <person name="Jiang R.H."/>
            <person name="Aerts A."/>
            <person name="Arredondo F.D."/>
            <person name="Baxter L."/>
            <person name="Bensasson D."/>
            <person name="Beynon J.L."/>
            <person name="Chapman J."/>
            <person name="Damasceno C.M."/>
            <person name="Dorrance A.E."/>
            <person name="Dou D."/>
            <person name="Dickerman A.W."/>
            <person name="Dubchak I.L."/>
            <person name="Garbelotto M."/>
            <person name="Gijzen M."/>
            <person name="Gordon S.G."/>
            <person name="Govers F."/>
            <person name="Grunwald N.J."/>
            <person name="Huang W."/>
            <person name="Ivors K.L."/>
            <person name="Jones R.W."/>
            <person name="Kamoun S."/>
            <person name="Krampis K."/>
            <person name="Lamour K.H."/>
            <person name="Lee M.K."/>
            <person name="McDonald W.H."/>
            <person name="Medina M."/>
            <person name="Meijer H.J."/>
            <person name="Nordberg E.K."/>
            <person name="Maclean D.J."/>
            <person name="Ospina-Giraldo M.D."/>
            <person name="Morris P.F."/>
            <person name="Phuntumart V."/>
            <person name="Putnam N.H."/>
            <person name="Rash S."/>
            <person name="Rose J.K."/>
            <person name="Sakihama Y."/>
            <person name="Salamov A.A."/>
            <person name="Savidor A."/>
            <person name="Scheuring C.F."/>
            <person name="Smith B.M."/>
            <person name="Sobral B.W."/>
            <person name="Terry A."/>
            <person name="Torto-Alalibo T.A."/>
            <person name="Win J."/>
            <person name="Xu Z."/>
            <person name="Zhang H."/>
            <person name="Grigoriev I.V."/>
            <person name="Rokhsar D.S."/>
            <person name="Boore J.L."/>
        </authorList>
    </citation>
    <scope>NUCLEOTIDE SEQUENCE [LARGE SCALE GENOMIC DNA]</scope>
    <source>
        <strain evidence="3">Pr102</strain>
    </source>
</reference>
<name>H3GVZ8_PHYRM</name>
<evidence type="ECO:0000256" key="1">
    <source>
        <dbReference type="SAM" id="MobiDB-lite"/>
    </source>
</evidence>
<protein>
    <submittedName>
        <fullName evidence="2">Uncharacterized protein</fullName>
    </submittedName>
</protein>
<evidence type="ECO:0000313" key="2">
    <source>
        <dbReference type="EnsemblProtists" id="Phyra81593"/>
    </source>
</evidence>
<dbReference type="InParanoid" id="H3GVZ8"/>
<sequence>MHSSYLQPPNVHMLSDGVIGKTAPQTQSTRAAAPSKHKAHGRQGSAVGATVSTNSYGRHSSDSYRDLNPAYFHIAAVNLLGSLNSIVIVDVTAGSEVLKCAMFLEEDAQTAWRSNRGARLLRAPYDGPLMSSGSYTAGAYYYYLLEMDDAGAIVDDEWVYDSDDDHLDFRCFPKSKLAADTATNIGRATLTRPCWPARVRRRARRLSARPLLQIVVLVNHSISS</sequence>
<feature type="region of interest" description="Disordered" evidence="1">
    <location>
        <begin position="22"/>
        <end position="59"/>
    </location>
</feature>
<dbReference type="EMBL" id="DS566058">
    <property type="status" value="NOT_ANNOTATED_CDS"/>
    <property type="molecule type" value="Genomic_DNA"/>
</dbReference>
<dbReference type="EnsemblProtists" id="Phyra81593">
    <property type="protein sequence ID" value="Phyra81593"/>
    <property type="gene ID" value="Phyra81593"/>
</dbReference>